<dbReference type="InterPro" id="IPR036388">
    <property type="entry name" value="WH-like_DNA-bd_sf"/>
</dbReference>
<dbReference type="HOGENOM" id="CLU_083287_29_1_9"/>
<dbReference type="eggNOG" id="COG1846">
    <property type="taxonomic scope" value="Bacteria"/>
</dbReference>
<proteinExistence type="predicted"/>
<keyword evidence="6" id="KW-1185">Reference proteome</keyword>
<keyword evidence="3" id="KW-0804">Transcription</keyword>
<dbReference type="PANTHER" id="PTHR42756:SF1">
    <property type="entry name" value="TRANSCRIPTIONAL REPRESSOR OF EMRAB OPERON"/>
    <property type="match status" value="1"/>
</dbReference>
<evidence type="ECO:0000256" key="2">
    <source>
        <dbReference type="ARBA" id="ARBA00023125"/>
    </source>
</evidence>
<dbReference type="EMBL" id="ABYU02000005">
    <property type="protein sequence ID" value="EEX23090.1"/>
    <property type="molecule type" value="Genomic_DNA"/>
</dbReference>
<dbReference type="Proteomes" id="UP000003755">
    <property type="component" value="Unassembled WGS sequence"/>
</dbReference>
<keyword evidence="1" id="KW-0805">Transcription regulation</keyword>
<keyword evidence="2" id="KW-0238">DNA-binding</keyword>
<accession>C9L427</accession>
<dbReference type="GO" id="GO:0003677">
    <property type="term" value="F:DNA binding"/>
    <property type="evidence" value="ECO:0007669"/>
    <property type="project" value="UniProtKB-KW"/>
</dbReference>
<reference evidence="5" key="1">
    <citation type="submission" date="2009-09" db="EMBL/GenBank/DDBJ databases">
        <authorList>
            <person name="Weinstock G."/>
            <person name="Sodergren E."/>
            <person name="Clifton S."/>
            <person name="Fulton L."/>
            <person name="Fulton B."/>
            <person name="Courtney L."/>
            <person name="Fronick C."/>
            <person name="Harrison M."/>
            <person name="Strong C."/>
            <person name="Farmer C."/>
            <person name="Delahaunty K."/>
            <person name="Markovic C."/>
            <person name="Hall O."/>
            <person name="Minx P."/>
            <person name="Tomlinson C."/>
            <person name="Mitreva M."/>
            <person name="Nelson J."/>
            <person name="Hou S."/>
            <person name="Wollam A."/>
            <person name="Pepin K.H."/>
            <person name="Johnson M."/>
            <person name="Bhonagiri V."/>
            <person name="Nash W.E."/>
            <person name="Warren W."/>
            <person name="Chinwalla A."/>
            <person name="Mardis E.R."/>
            <person name="Wilson R.K."/>
        </authorList>
    </citation>
    <scope>NUCLEOTIDE SEQUENCE [LARGE SCALE GENOMIC DNA]</scope>
    <source>
        <strain evidence="5">DSM 20583</strain>
    </source>
</reference>
<dbReference type="GO" id="GO:0003700">
    <property type="term" value="F:DNA-binding transcription factor activity"/>
    <property type="evidence" value="ECO:0007669"/>
    <property type="project" value="InterPro"/>
</dbReference>
<organism evidence="5 6">
    <name type="scientific">Blautia hansenii DSM 20583</name>
    <dbReference type="NCBI Taxonomy" id="537007"/>
    <lineage>
        <taxon>Bacteria</taxon>
        <taxon>Bacillati</taxon>
        <taxon>Bacillota</taxon>
        <taxon>Clostridia</taxon>
        <taxon>Lachnospirales</taxon>
        <taxon>Lachnospiraceae</taxon>
        <taxon>Blautia</taxon>
    </lineage>
</organism>
<dbReference type="InterPro" id="IPR000835">
    <property type="entry name" value="HTH_MarR-typ"/>
</dbReference>
<dbReference type="InterPro" id="IPR036390">
    <property type="entry name" value="WH_DNA-bd_sf"/>
</dbReference>
<comment type="caution">
    <text evidence="5">The sequence shown here is derived from an EMBL/GenBank/DDBJ whole genome shotgun (WGS) entry which is preliminary data.</text>
</comment>
<sequence length="146" mass="16961">MNMKSHQEDAGRLINILSHQLKRKITLSSEKRCGLTNMQNRVLHFILLRALEAPVYQKDIEKEFDIRKSTATEILKLMEKNGFICRECSKEDARMKEIIPTEKSLTIQKEVVENIRSVETKLREGIPSEDYQTCIGVLKKMIENLV</sequence>
<name>C9L427_BLAHA</name>
<dbReference type="Gene3D" id="1.10.10.10">
    <property type="entry name" value="Winged helix-like DNA-binding domain superfamily/Winged helix DNA-binding domain"/>
    <property type="match status" value="1"/>
</dbReference>
<gene>
    <name evidence="5" type="ORF">BLAHAN_04070</name>
</gene>
<dbReference type="SMART" id="SM00347">
    <property type="entry name" value="HTH_MARR"/>
    <property type="match status" value="1"/>
</dbReference>
<dbReference type="PROSITE" id="PS50995">
    <property type="entry name" value="HTH_MARR_2"/>
    <property type="match status" value="1"/>
</dbReference>
<evidence type="ECO:0000256" key="1">
    <source>
        <dbReference type="ARBA" id="ARBA00023015"/>
    </source>
</evidence>
<dbReference type="STRING" id="537007.BLAHAN_04070"/>
<evidence type="ECO:0000313" key="6">
    <source>
        <dbReference type="Proteomes" id="UP000003755"/>
    </source>
</evidence>
<dbReference type="AlphaFoldDB" id="C9L427"/>
<dbReference type="PANTHER" id="PTHR42756">
    <property type="entry name" value="TRANSCRIPTIONAL REGULATOR, MARR"/>
    <property type="match status" value="1"/>
</dbReference>
<protein>
    <submittedName>
        <fullName evidence="5">Transcriptional regulator, MarR family</fullName>
    </submittedName>
</protein>
<feature type="domain" description="HTH marR-type" evidence="4">
    <location>
        <begin position="7"/>
        <end position="143"/>
    </location>
</feature>
<dbReference type="Pfam" id="PF01047">
    <property type="entry name" value="MarR"/>
    <property type="match status" value="1"/>
</dbReference>
<evidence type="ECO:0000259" key="4">
    <source>
        <dbReference type="PROSITE" id="PS50995"/>
    </source>
</evidence>
<evidence type="ECO:0000313" key="5">
    <source>
        <dbReference type="EMBL" id="EEX23090.1"/>
    </source>
</evidence>
<dbReference type="RefSeq" id="WP_003019371.1">
    <property type="nucleotide sequence ID" value="NZ_CP022413.2"/>
</dbReference>
<evidence type="ECO:0000256" key="3">
    <source>
        <dbReference type="ARBA" id="ARBA00023163"/>
    </source>
</evidence>
<dbReference type="SUPFAM" id="SSF46785">
    <property type="entry name" value="Winged helix' DNA-binding domain"/>
    <property type="match status" value="1"/>
</dbReference>